<evidence type="ECO:0008006" key="3">
    <source>
        <dbReference type="Google" id="ProtNLM"/>
    </source>
</evidence>
<name>M9RBP2_9RHOB</name>
<sequence>MTDLPEMDVWHSKPLDVHVWSEHPKINQVVNTVYDSLTDDNQTLISGKSNNQGKASGRTHLKVVLVDLYVAWKTDPLLCIGVARGNDAYKVGSRYNALHISNKIRKVIDTLTDEGFIDFRKGSNVRTGSGHGSRTSRMRATKKLTDLFLPIGLELYELDLHHKRECIILNEHDVDDLGEFVKTSTGAKKSKPIDYNNTPETIRMRGELTAYNDLLRETYIDIPTLEEPRISRKVSNKKDQYVSIGQHNKFVRRVFSRGDWNLNGRYYGGWWQQIGKDYRKKISINNMPTVEIDYRGLHVAILSAQRGATNDPVDRYDLGELLLPQFDLKQQRTIVKSLVLTAINAKDQSATYAAFRKDQPTGSLEKKLTNVELSKLLEAFLKRLPHLRDDLCSDKGIELMFIDSQITESIIKSFVEHNIPILSVHDSYIVETHRVKLLRNAMSKATIALVGRDLAVEQEVPGYYDIMNMQHQDRDLYLDAFTNVLSMSDQTDQYQDRLRKFMKYRKDNFHETYWIGKLPVEQ</sequence>
<evidence type="ECO:0000313" key="2">
    <source>
        <dbReference type="Proteomes" id="UP000005307"/>
    </source>
</evidence>
<reference evidence="1 2" key="1">
    <citation type="journal article" date="2013" name="PLoS ONE">
        <title>Poles Apart: Arctic and Antarctic Octadecabacter strains Share High Genome Plasticity and a New Type of Xanthorhodopsin.</title>
        <authorList>
            <person name="Vollmers J."/>
            <person name="Voget S."/>
            <person name="Dietrich S."/>
            <person name="Gollnow K."/>
            <person name="Smits M."/>
            <person name="Meyer K."/>
            <person name="Brinkhoff T."/>
            <person name="Simon M."/>
            <person name="Daniel R."/>
        </authorList>
    </citation>
    <scope>NUCLEOTIDE SEQUENCE [LARGE SCALE GENOMIC DNA]</scope>
    <source>
        <strain evidence="1 2">307</strain>
    </source>
</reference>
<accession>M9RBP2</accession>
<dbReference type="RefSeq" id="WP_015499280.1">
    <property type="nucleotide sequence ID" value="NC_020911.1"/>
</dbReference>
<dbReference type="AlphaFoldDB" id="M9RBP2"/>
<dbReference type="STRING" id="391626.OAN307_c15720"/>
<evidence type="ECO:0000313" key="1">
    <source>
        <dbReference type="EMBL" id="AGI67245.1"/>
    </source>
</evidence>
<dbReference type="eggNOG" id="ENOG50335X0">
    <property type="taxonomic scope" value="Bacteria"/>
</dbReference>
<protein>
    <recommendedName>
        <fullName evidence="3">DNA-directed RNA polymerase</fullName>
    </recommendedName>
</protein>
<dbReference type="Proteomes" id="UP000005307">
    <property type="component" value="Chromosome"/>
</dbReference>
<dbReference type="HOGENOM" id="CLU_038467_1_0_5"/>
<proteinExistence type="predicted"/>
<dbReference type="EMBL" id="CP003740">
    <property type="protein sequence ID" value="AGI67245.1"/>
    <property type="molecule type" value="Genomic_DNA"/>
</dbReference>
<gene>
    <name evidence="1" type="ORF">OAN307_c15720</name>
</gene>
<organism evidence="1 2">
    <name type="scientific">Octadecabacter antarcticus 307</name>
    <dbReference type="NCBI Taxonomy" id="391626"/>
    <lineage>
        <taxon>Bacteria</taxon>
        <taxon>Pseudomonadati</taxon>
        <taxon>Pseudomonadota</taxon>
        <taxon>Alphaproteobacteria</taxon>
        <taxon>Rhodobacterales</taxon>
        <taxon>Roseobacteraceae</taxon>
        <taxon>Octadecabacter</taxon>
    </lineage>
</organism>
<dbReference type="OrthoDB" id="7059994at2"/>
<keyword evidence="2" id="KW-1185">Reference proteome</keyword>
<dbReference type="KEGG" id="oat:OAN307_c15720"/>